<accession>A0A8R2FC05</accession>
<dbReference type="SMART" id="SM00875">
    <property type="entry name" value="BACK"/>
    <property type="match status" value="1"/>
</dbReference>
<dbReference type="FunFam" id="1.25.40.420:FF:000001">
    <property type="entry name" value="Kelch-like family member 12"/>
    <property type="match status" value="1"/>
</dbReference>
<keyword evidence="6" id="KW-1185">Reference proteome</keyword>
<evidence type="ECO:0000256" key="1">
    <source>
        <dbReference type="ARBA" id="ARBA00022441"/>
    </source>
</evidence>
<dbReference type="PANTHER" id="PTHR24412">
    <property type="entry name" value="KELCH PROTEIN"/>
    <property type="match status" value="1"/>
</dbReference>
<evidence type="ECO:0000313" key="5">
    <source>
        <dbReference type="EnsemblMetazoa" id="XP_008188282.1"/>
    </source>
</evidence>
<dbReference type="Gene3D" id="2.120.10.80">
    <property type="entry name" value="Kelch-type beta propeller"/>
    <property type="match status" value="1"/>
</dbReference>
<proteinExistence type="predicted"/>
<keyword evidence="2" id="KW-0677">Repeat</keyword>
<dbReference type="GO" id="GO:0003779">
    <property type="term" value="F:actin binding"/>
    <property type="evidence" value="ECO:0007669"/>
    <property type="project" value="UniProtKB-KW"/>
</dbReference>
<dbReference type="InterPro" id="IPR006652">
    <property type="entry name" value="Kelch_1"/>
</dbReference>
<keyword evidence="3" id="KW-0009">Actin-binding</keyword>
<dbReference type="Pfam" id="PF07707">
    <property type="entry name" value="BACK"/>
    <property type="match status" value="1"/>
</dbReference>
<dbReference type="Gene3D" id="3.30.710.10">
    <property type="entry name" value="Potassium Channel Kv1.1, Chain A"/>
    <property type="match status" value="1"/>
</dbReference>
<keyword evidence="1" id="KW-0880">Kelch repeat</keyword>
<reference evidence="5" key="2">
    <citation type="submission" date="2022-06" db="UniProtKB">
        <authorList>
            <consortium name="EnsemblMetazoa"/>
        </authorList>
    </citation>
    <scope>IDENTIFICATION</scope>
</reference>
<dbReference type="OrthoDB" id="45365at2759"/>
<name>A0A8R2FC05_ACYPI</name>
<feature type="domain" description="BTB" evidence="4">
    <location>
        <begin position="42"/>
        <end position="109"/>
    </location>
</feature>
<evidence type="ECO:0000256" key="3">
    <source>
        <dbReference type="ARBA" id="ARBA00023203"/>
    </source>
</evidence>
<dbReference type="GeneID" id="100166662"/>
<dbReference type="PROSITE" id="PS50097">
    <property type="entry name" value="BTB"/>
    <property type="match status" value="1"/>
</dbReference>
<dbReference type="Pfam" id="PF01344">
    <property type="entry name" value="Kelch_1"/>
    <property type="match status" value="1"/>
</dbReference>
<dbReference type="KEGG" id="api:100166662"/>
<dbReference type="EnsemblMetazoa" id="XM_008190060.3">
    <property type="protein sequence ID" value="XP_008188282.1"/>
    <property type="gene ID" value="LOC100166662"/>
</dbReference>
<organism evidence="5 6">
    <name type="scientific">Acyrthosiphon pisum</name>
    <name type="common">Pea aphid</name>
    <dbReference type="NCBI Taxonomy" id="7029"/>
    <lineage>
        <taxon>Eukaryota</taxon>
        <taxon>Metazoa</taxon>
        <taxon>Ecdysozoa</taxon>
        <taxon>Arthropoda</taxon>
        <taxon>Hexapoda</taxon>
        <taxon>Insecta</taxon>
        <taxon>Pterygota</taxon>
        <taxon>Neoptera</taxon>
        <taxon>Paraneoptera</taxon>
        <taxon>Hemiptera</taxon>
        <taxon>Sternorrhyncha</taxon>
        <taxon>Aphidomorpha</taxon>
        <taxon>Aphidoidea</taxon>
        <taxon>Aphididae</taxon>
        <taxon>Macrosiphini</taxon>
        <taxon>Acyrthosiphon</taxon>
    </lineage>
</organism>
<dbReference type="InterPro" id="IPR011705">
    <property type="entry name" value="BACK"/>
</dbReference>
<evidence type="ECO:0000256" key="2">
    <source>
        <dbReference type="ARBA" id="ARBA00022737"/>
    </source>
</evidence>
<dbReference type="RefSeq" id="XP_008188282.1">
    <property type="nucleotide sequence ID" value="XM_008190060.3"/>
</dbReference>
<dbReference type="Gene3D" id="1.25.40.420">
    <property type="match status" value="1"/>
</dbReference>
<evidence type="ECO:0000259" key="4">
    <source>
        <dbReference type="PROSITE" id="PS50097"/>
    </source>
</evidence>
<dbReference type="InterPro" id="IPR011333">
    <property type="entry name" value="SKP1/BTB/POZ_sf"/>
</dbReference>
<dbReference type="PANTHER" id="PTHR24412:SF466">
    <property type="entry name" value="RING CANAL KELCH PROTEIN"/>
    <property type="match status" value="1"/>
</dbReference>
<dbReference type="Pfam" id="PF00651">
    <property type="entry name" value="BTB"/>
    <property type="match status" value="1"/>
</dbReference>
<evidence type="ECO:0000313" key="6">
    <source>
        <dbReference type="Proteomes" id="UP000007819"/>
    </source>
</evidence>
<dbReference type="SMART" id="SM00612">
    <property type="entry name" value="Kelch"/>
    <property type="match status" value="1"/>
</dbReference>
<reference evidence="6" key="1">
    <citation type="submission" date="2010-06" db="EMBL/GenBank/DDBJ databases">
        <authorList>
            <person name="Jiang H."/>
            <person name="Abraham K."/>
            <person name="Ali S."/>
            <person name="Alsbrooks S.L."/>
            <person name="Anim B.N."/>
            <person name="Anosike U.S."/>
            <person name="Attaway T."/>
            <person name="Bandaranaike D.P."/>
            <person name="Battles P.K."/>
            <person name="Bell S.N."/>
            <person name="Bell A.V."/>
            <person name="Beltran B."/>
            <person name="Bickham C."/>
            <person name="Bustamante Y."/>
            <person name="Caleb T."/>
            <person name="Canada A."/>
            <person name="Cardenas V."/>
            <person name="Carter K."/>
            <person name="Chacko J."/>
            <person name="Chandrabose M.N."/>
            <person name="Chavez D."/>
            <person name="Chavez A."/>
            <person name="Chen L."/>
            <person name="Chu H.-S."/>
            <person name="Claassen K.J."/>
            <person name="Cockrell R."/>
            <person name="Collins M."/>
            <person name="Cooper J.A."/>
            <person name="Cree A."/>
            <person name="Curry S.M."/>
            <person name="Da Y."/>
            <person name="Dao M.D."/>
            <person name="Das B."/>
            <person name="Davila M.-L."/>
            <person name="Davy-Carroll L."/>
            <person name="Denson S."/>
            <person name="Dinh H."/>
            <person name="Ebong V.E."/>
            <person name="Edwards J.R."/>
            <person name="Egan A."/>
            <person name="El-Daye J."/>
            <person name="Escobedo L."/>
            <person name="Fernandez S."/>
            <person name="Fernando P.R."/>
            <person name="Flagg N."/>
            <person name="Forbes L.D."/>
            <person name="Fowler R.G."/>
            <person name="Fu Q."/>
            <person name="Gabisi R.A."/>
            <person name="Ganer J."/>
            <person name="Garbino Pronczuk A."/>
            <person name="Garcia R.M."/>
            <person name="Garner T."/>
            <person name="Garrett T.E."/>
            <person name="Gonzalez D.A."/>
            <person name="Hamid H."/>
            <person name="Hawkins E.S."/>
            <person name="Hirani K."/>
            <person name="Hogues M.E."/>
            <person name="Hollins B."/>
            <person name="Hsiao C.-H."/>
            <person name="Jabil R."/>
            <person name="James M.L."/>
            <person name="Jhangiani S.N."/>
            <person name="Johnson B."/>
            <person name="Johnson Q."/>
            <person name="Joshi V."/>
            <person name="Kalu J.B."/>
            <person name="Kam C."/>
            <person name="Kashfia A."/>
            <person name="Keebler J."/>
            <person name="Kisamo H."/>
            <person name="Kovar C.L."/>
            <person name="Lago L.A."/>
            <person name="Lai C.-Y."/>
            <person name="Laidlaw J."/>
            <person name="Lara F."/>
            <person name="Le T.-K."/>
            <person name="Lee S.L."/>
            <person name="Legall F.H."/>
            <person name="Lemon S.J."/>
            <person name="Lewis L.R."/>
            <person name="Li B."/>
            <person name="Liu Y."/>
            <person name="Liu Y.-S."/>
            <person name="Lopez J."/>
            <person name="Lozado R.J."/>
            <person name="Lu J."/>
            <person name="Madu R.C."/>
            <person name="Maheshwari M."/>
            <person name="Maheshwari R."/>
            <person name="Malloy K."/>
            <person name="Martinez E."/>
            <person name="Mathew T."/>
            <person name="Mercado I.C."/>
            <person name="Mercado C."/>
            <person name="Meyer B."/>
            <person name="Montgomery K."/>
            <person name="Morgan M.B."/>
            <person name="Munidasa M."/>
            <person name="Nazareth L.V."/>
            <person name="Nelson J."/>
            <person name="Ng B.M."/>
            <person name="Nguyen N.B."/>
            <person name="Nguyen P.Q."/>
            <person name="Nguyen T."/>
            <person name="Obregon M."/>
            <person name="Okwuonu G.O."/>
            <person name="Onwere C.G."/>
            <person name="Orozco G."/>
            <person name="Parra A."/>
            <person name="Patel S."/>
            <person name="Patil S."/>
            <person name="Perez A."/>
            <person name="Perez Y."/>
            <person name="Pham C."/>
            <person name="Primus E.L."/>
            <person name="Pu L.-L."/>
            <person name="Puazo M."/>
            <person name="Qin X."/>
            <person name="Quiroz J.B."/>
            <person name="Reese J."/>
            <person name="Richards S."/>
            <person name="Rives C.M."/>
            <person name="Robberts R."/>
            <person name="Ruiz S.J."/>
            <person name="Ruiz M.J."/>
            <person name="Santibanez J."/>
            <person name="Schneider B.W."/>
            <person name="Sisson I."/>
            <person name="Smith M."/>
            <person name="Sodergren E."/>
            <person name="Song X.-Z."/>
            <person name="Song B.B."/>
            <person name="Summersgill H."/>
            <person name="Thelus R."/>
            <person name="Thornton R.D."/>
            <person name="Trejos Z.Y."/>
            <person name="Usmani K."/>
            <person name="Vattathil S."/>
            <person name="Villasana D."/>
            <person name="Walker D.L."/>
            <person name="Wang S."/>
            <person name="Wang K."/>
            <person name="White C.S."/>
            <person name="Williams A.C."/>
            <person name="Williamson J."/>
            <person name="Wilson K."/>
            <person name="Woghiren I.O."/>
            <person name="Woodworth J.R."/>
            <person name="Worley K.C."/>
            <person name="Wright R.A."/>
            <person name="Wu W."/>
            <person name="Young L."/>
            <person name="Zhang L."/>
            <person name="Zhang J."/>
            <person name="Zhu Y."/>
            <person name="Muzny D.M."/>
            <person name="Weinstock G."/>
            <person name="Gibbs R.A."/>
        </authorList>
    </citation>
    <scope>NUCLEOTIDE SEQUENCE [LARGE SCALE GENOMIC DNA]</scope>
    <source>
        <strain evidence="6">LSR1</strain>
    </source>
</reference>
<dbReference type="SUPFAM" id="SSF54695">
    <property type="entry name" value="POZ domain"/>
    <property type="match status" value="1"/>
</dbReference>
<sequence>MQNTKQISESSQCDQAKYEYKKSSYTEIYKVLQTLHQNKVLCDIKLETDDGGVVFGYKVVLASASPYFLAMFTNFSEKNQDQVTIRQLDSSALQIIIDFIYSGKILITEQNVQGLLPASNLLQIQEVKEACCDFLQAQLCPTNVLGIIALADLHSCTTLLTSSELYFQQHFWDVAEGVEFLSLSSEIMVRLISSDEFTVPSEEKIFESVIRWVKHDLESRKQFLPQLMEHVRLPLTSKDYIWKNVFKEPLLIDCSKCKGYVFEVLRFNLLKSEELITIPYDIRTKPRRPGSTPKVILAVGGVGKKGILVSTEWYDPTINQWQPGPKMITRNLYGGLAVINDSIAIHLGGKNCDPTFKFGSGLDLSSESPRWKHTYNMFVYRKHLRVGVINNYIYVVGARLAIFL</sequence>
<dbReference type="InterPro" id="IPR015915">
    <property type="entry name" value="Kelch-typ_b-propeller"/>
</dbReference>
<dbReference type="AlphaFoldDB" id="A0A8R2FC05"/>
<dbReference type="SUPFAM" id="SSF117281">
    <property type="entry name" value="Kelch motif"/>
    <property type="match status" value="1"/>
</dbReference>
<dbReference type="InterPro" id="IPR000210">
    <property type="entry name" value="BTB/POZ_dom"/>
</dbReference>
<protein>
    <recommendedName>
        <fullName evidence="4">BTB domain-containing protein</fullName>
    </recommendedName>
</protein>
<dbReference type="Proteomes" id="UP000007819">
    <property type="component" value="Chromosome A2"/>
</dbReference>
<dbReference type="SMART" id="SM00225">
    <property type="entry name" value="BTB"/>
    <property type="match status" value="1"/>
</dbReference>